<evidence type="ECO:0000313" key="1">
    <source>
        <dbReference type="EMBL" id="MEW9265783.1"/>
    </source>
</evidence>
<reference evidence="1 2" key="1">
    <citation type="submission" date="2024-07" db="EMBL/GenBank/DDBJ databases">
        <authorList>
            <person name="Thanompreechachai J."/>
            <person name="Duangmal K."/>
        </authorList>
    </citation>
    <scope>NUCLEOTIDE SEQUENCE [LARGE SCALE GENOMIC DNA]</scope>
    <source>
        <strain evidence="1 2">KCTC 19886</strain>
    </source>
</reference>
<comment type="caution">
    <text evidence="1">The sequence shown here is derived from an EMBL/GenBank/DDBJ whole genome shotgun (WGS) entry which is preliminary data.</text>
</comment>
<organism evidence="1 2">
    <name type="scientific">Kineococcus endophyticus</name>
    <dbReference type="NCBI Taxonomy" id="1181883"/>
    <lineage>
        <taxon>Bacteria</taxon>
        <taxon>Bacillati</taxon>
        <taxon>Actinomycetota</taxon>
        <taxon>Actinomycetes</taxon>
        <taxon>Kineosporiales</taxon>
        <taxon>Kineosporiaceae</taxon>
        <taxon>Kineococcus</taxon>
    </lineage>
</organism>
<evidence type="ECO:0000313" key="2">
    <source>
        <dbReference type="Proteomes" id="UP001555826"/>
    </source>
</evidence>
<proteinExistence type="predicted"/>
<accession>A0ABV3P818</accession>
<dbReference type="Proteomes" id="UP001555826">
    <property type="component" value="Unassembled WGS sequence"/>
</dbReference>
<protein>
    <submittedName>
        <fullName evidence="1">Uncharacterized protein</fullName>
    </submittedName>
</protein>
<dbReference type="RefSeq" id="WP_367638907.1">
    <property type="nucleotide sequence ID" value="NZ_JBFNQN010000008.1"/>
</dbReference>
<gene>
    <name evidence="1" type="ORF">AB1207_13580</name>
</gene>
<sequence>MTTHPWNVEESDDTWRRLGAVVHGPAVLARAPGIAVGLRCVFAYPDSLSVWLLARADAALIPQDLPPRSDAEAAVQSQWEALWPGRPHDPLVHVTLDHGPQRRLSWAERRDDSTLDGVRYISSASRILGLPAGGQLDFEVSWGPALAPVSTRVQLSHLQRLTDRALLLLDDPRSSPT</sequence>
<name>A0ABV3P818_9ACTN</name>
<keyword evidence="2" id="KW-1185">Reference proteome</keyword>
<dbReference type="EMBL" id="JBFNQN010000008">
    <property type="protein sequence ID" value="MEW9265783.1"/>
    <property type="molecule type" value="Genomic_DNA"/>
</dbReference>